<dbReference type="GO" id="GO:1904047">
    <property type="term" value="F:S-adenosyl-L-methionine binding"/>
    <property type="evidence" value="ECO:0007669"/>
    <property type="project" value="TreeGrafter"/>
</dbReference>
<dbReference type="InterPro" id="IPR029063">
    <property type="entry name" value="SAM-dependent_MTases_sf"/>
</dbReference>
<dbReference type="InterPro" id="IPR012263">
    <property type="entry name" value="M_m6A_EcoRV"/>
</dbReference>
<dbReference type="SUPFAM" id="SSF53335">
    <property type="entry name" value="S-adenosyl-L-methionine-dependent methyltransferases"/>
    <property type="match status" value="1"/>
</dbReference>
<keyword evidence="2" id="KW-0808">Transferase</keyword>
<evidence type="ECO:0000313" key="4">
    <source>
        <dbReference type="EMBL" id="MDV5977423.1"/>
    </source>
</evidence>
<dbReference type="EMBL" id="JAGQEX010000016">
    <property type="protein sequence ID" value="MDV5977423.1"/>
    <property type="molecule type" value="Genomic_DNA"/>
</dbReference>
<evidence type="ECO:0000313" key="5">
    <source>
        <dbReference type="Proteomes" id="UP001186118"/>
    </source>
</evidence>
<dbReference type="PIRSF" id="PIRSF000398">
    <property type="entry name" value="M_m6A_EcoRV"/>
    <property type="match status" value="1"/>
</dbReference>
<comment type="caution">
    <text evidence="4">The sequence shown here is derived from an EMBL/GenBank/DDBJ whole genome shotgun (WGS) entry which is preliminary data.</text>
</comment>
<accession>A0AAE4Q6S1</accession>
<dbReference type="RefSeq" id="WP_159322961.1">
    <property type="nucleotide sequence ID" value="NZ_BLIT01000009.1"/>
</dbReference>
<evidence type="ECO:0000256" key="1">
    <source>
        <dbReference type="ARBA" id="ARBA00022603"/>
    </source>
</evidence>
<dbReference type="PRINTS" id="PR00505">
    <property type="entry name" value="D12N6MTFRASE"/>
</dbReference>
<keyword evidence="3" id="KW-0949">S-adenosyl-L-methionine</keyword>
<dbReference type="PANTHER" id="PTHR30481:SF4">
    <property type="entry name" value="SITE-SPECIFIC DNA-METHYLTRANSFERASE (ADENINE-SPECIFIC)"/>
    <property type="match status" value="1"/>
</dbReference>
<sequence>MKSLLRYPGSKWNLAKKIVARLPEHKSYLEPYFGSGAVLFNKPVSPIETLNDLNEDVVNLFRVIQSESEALREKLLFTPYSRKLYDQAWQVYPDSPVDKALQFIIKSRMSHGFRVTEKSGWKRDVVGRERAYTTKQWNDLPDIVKEMALRLKQVQIESRPALELIKEFNYSDVCMYIDPPYVLSTRSRKQYSHEMTDHDHTELLDVLKESKANILLSGYDSQLYNDQLRSWERLEFAATAEHGLPRTEVLWTNFSPNKQLILDLEVI</sequence>
<dbReference type="Pfam" id="PF02086">
    <property type="entry name" value="MethyltransfD12"/>
    <property type="match status" value="1"/>
</dbReference>
<dbReference type="GO" id="GO:0009007">
    <property type="term" value="F:site-specific DNA-methyltransferase (adenine-specific) activity"/>
    <property type="evidence" value="ECO:0007669"/>
    <property type="project" value="UniProtKB-EC"/>
</dbReference>
<dbReference type="GO" id="GO:0032259">
    <property type="term" value="P:methylation"/>
    <property type="evidence" value="ECO:0007669"/>
    <property type="project" value="UniProtKB-KW"/>
</dbReference>
<dbReference type="GO" id="GO:0006298">
    <property type="term" value="P:mismatch repair"/>
    <property type="evidence" value="ECO:0007669"/>
    <property type="project" value="TreeGrafter"/>
</dbReference>
<dbReference type="PANTHER" id="PTHR30481">
    <property type="entry name" value="DNA ADENINE METHYLASE"/>
    <property type="match status" value="1"/>
</dbReference>
<dbReference type="GO" id="GO:0009307">
    <property type="term" value="P:DNA restriction-modification system"/>
    <property type="evidence" value="ECO:0007669"/>
    <property type="project" value="InterPro"/>
</dbReference>
<proteinExistence type="predicted"/>
<keyword evidence="1 4" id="KW-0489">Methyltransferase</keyword>
<gene>
    <name evidence="4" type="ORF">KB584_08140</name>
</gene>
<dbReference type="InterPro" id="IPR012327">
    <property type="entry name" value="MeTrfase_D12"/>
</dbReference>
<evidence type="ECO:0000256" key="2">
    <source>
        <dbReference type="ARBA" id="ARBA00022679"/>
    </source>
</evidence>
<evidence type="ECO:0000256" key="3">
    <source>
        <dbReference type="ARBA" id="ARBA00022691"/>
    </source>
</evidence>
<organism evidence="4 5">
    <name type="scientific">Streptococcus canis</name>
    <dbReference type="NCBI Taxonomy" id="1329"/>
    <lineage>
        <taxon>Bacteria</taxon>
        <taxon>Bacillati</taxon>
        <taxon>Bacillota</taxon>
        <taxon>Bacilli</taxon>
        <taxon>Lactobacillales</taxon>
        <taxon>Streptococcaceae</taxon>
        <taxon>Streptococcus</taxon>
    </lineage>
</organism>
<protein>
    <submittedName>
        <fullName evidence="4">DNA adenine methylase</fullName>
    </submittedName>
</protein>
<dbReference type="AlphaFoldDB" id="A0AAE4Q6S1"/>
<name>A0AAE4Q6S1_STRCB</name>
<dbReference type="Proteomes" id="UP001186118">
    <property type="component" value="Unassembled WGS sequence"/>
</dbReference>
<dbReference type="GO" id="GO:0043565">
    <property type="term" value="F:sequence-specific DNA binding"/>
    <property type="evidence" value="ECO:0007669"/>
    <property type="project" value="TreeGrafter"/>
</dbReference>
<dbReference type="Gene3D" id="3.40.50.150">
    <property type="entry name" value="Vaccinia Virus protein VP39"/>
    <property type="match status" value="2"/>
</dbReference>
<reference evidence="4" key="1">
    <citation type="submission" date="2021-04" db="EMBL/GenBank/DDBJ databases">
        <title>Draft genomes of 20 S. canis strains.</title>
        <authorList>
            <person name="Pagnossin D."/>
            <person name="Weir W."/>
            <person name="Smith A."/>
            <person name="Ure R."/>
            <person name="Oravcova K."/>
        </authorList>
    </citation>
    <scope>NUCLEOTIDE SEQUENCE</scope>
    <source>
        <strain evidence="4">284</strain>
    </source>
</reference>